<keyword evidence="3" id="KW-1185">Reference proteome</keyword>
<organism evidence="2 3">
    <name type="scientific">Aspergillus welwitschiae</name>
    <dbReference type="NCBI Taxonomy" id="1341132"/>
    <lineage>
        <taxon>Eukaryota</taxon>
        <taxon>Fungi</taxon>
        <taxon>Dikarya</taxon>
        <taxon>Ascomycota</taxon>
        <taxon>Pezizomycotina</taxon>
        <taxon>Eurotiomycetes</taxon>
        <taxon>Eurotiomycetidae</taxon>
        <taxon>Eurotiales</taxon>
        <taxon>Aspergillaceae</taxon>
        <taxon>Aspergillus</taxon>
        <taxon>Aspergillus subgen. Circumdati</taxon>
    </lineage>
</organism>
<gene>
    <name evidence="2" type="ORF">BDQ94DRAFT_151672</name>
</gene>
<dbReference type="AlphaFoldDB" id="A0A3F3PNX9"/>
<feature type="non-terminal residue" evidence="2">
    <location>
        <position position="72"/>
    </location>
</feature>
<reference evidence="2 3" key="1">
    <citation type="submission" date="2018-07" db="EMBL/GenBank/DDBJ databases">
        <title>The genomes of Aspergillus section Nigri reveals drivers in fungal speciation.</title>
        <authorList>
            <consortium name="DOE Joint Genome Institute"/>
            <person name="Vesth T.C."/>
            <person name="Nybo J."/>
            <person name="Theobald S."/>
            <person name="Brandl J."/>
            <person name="Frisvad J.C."/>
            <person name="Nielsen K.F."/>
            <person name="Lyhne E.K."/>
            <person name="Kogle M.E."/>
            <person name="Kuo A."/>
            <person name="Riley R."/>
            <person name="Clum A."/>
            <person name="Nolan M."/>
            <person name="Lipzen A."/>
            <person name="Salamov A."/>
            <person name="Henrissat B."/>
            <person name="Wiebenga A."/>
            <person name="De vries R.P."/>
            <person name="Grigoriev I.V."/>
            <person name="Mortensen U.H."/>
            <person name="Andersen M.R."/>
            <person name="Baker S.E."/>
        </authorList>
    </citation>
    <scope>NUCLEOTIDE SEQUENCE [LARGE SCALE GENOMIC DNA]</scope>
    <source>
        <strain evidence="2 3">CBS 139.54b</strain>
    </source>
</reference>
<evidence type="ECO:0000313" key="2">
    <source>
        <dbReference type="EMBL" id="RDH28635.1"/>
    </source>
</evidence>
<dbReference type="EMBL" id="KZ852074">
    <property type="protein sequence ID" value="RDH28635.1"/>
    <property type="molecule type" value="Genomic_DNA"/>
</dbReference>
<feature type="compositionally biased region" description="Polar residues" evidence="1">
    <location>
        <begin position="41"/>
        <end position="60"/>
    </location>
</feature>
<feature type="region of interest" description="Disordered" evidence="1">
    <location>
        <begin position="41"/>
        <end position="72"/>
    </location>
</feature>
<dbReference type="GeneID" id="38136150"/>
<evidence type="ECO:0000256" key="1">
    <source>
        <dbReference type="SAM" id="MobiDB-lite"/>
    </source>
</evidence>
<sequence length="72" mass="8008">MARFALCSPSALNLPYHVVRFLRFRPTTYLVGGTCQHLWPSSSPRTLDWTSKTSGAQQTRDGPGRVSKTSIL</sequence>
<protein>
    <submittedName>
        <fullName evidence="2">Uncharacterized protein</fullName>
    </submittedName>
</protein>
<proteinExistence type="predicted"/>
<accession>A0A3F3PNX9</accession>
<dbReference type="RefSeq" id="XP_026621657.1">
    <property type="nucleotide sequence ID" value="XM_026767794.1"/>
</dbReference>
<dbReference type="Proteomes" id="UP000253729">
    <property type="component" value="Unassembled WGS sequence"/>
</dbReference>
<evidence type="ECO:0000313" key="3">
    <source>
        <dbReference type="Proteomes" id="UP000253729"/>
    </source>
</evidence>
<name>A0A3F3PNX9_9EURO</name>